<reference evidence="1" key="1">
    <citation type="submission" date="2024-05" db="EMBL/GenBank/DDBJ databases">
        <title>Metabacillus sp. nov., isolated from the rhizosphere soil of tomato plants.</title>
        <authorList>
            <person name="Ma R."/>
        </authorList>
    </citation>
    <scope>NUCLEOTIDE SEQUENCE</scope>
    <source>
        <strain evidence="1">DBTR6</strain>
    </source>
</reference>
<dbReference type="EMBL" id="JAIQUM010000113">
    <property type="protein sequence ID" value="MBZ5753471.1"/>
    <property type="molecule type" value="Genomic_DNA"/>
</dbReference>
<dbReference type="RefSeq" id="WP_224141890.1">
    <property type="nucleotide sequence ID" value="NZ_JAIQUM010000113.1"/>
</dbReference>
<gene>
    <name evidence="1" type="ORF">K9V48_25415</name>
</gene>
<organism evidence="1 2">
    <name type="scientific">Metabacillus rhizolycopersici</name>
    <dbReference type="NCBI Taxonomy" id="2875709"/>
    <lineage>
        <taxon>Bacteria</taxon>
        <taxon>Bacillati</taxon>
        <taxon>Bacillota</taxon>
        <taxon>Bacilli</taxon>
        <taxon>Bacillales</taxon>
        <taxon>Bacillaceae</taxon>
        <taxon>Metabacillus</taxon>
    </lineage>
</organism>
<dbReference type="Proteomes" id="UP001165287">
    <property type="component" value="Unassembled WGS sequence"/>
</dbReference>
<name>A0ABS7UYR5_9BACI</name>
<evidence type="ECO:0000313" key="2">
    <source>
        <dbReference type="Proteomes" id="UP001165287"/>
    </source>
</evidence>
<comment type="caution">
    <text evidence="1">The sequence shown here is derived from an EMBL/GenBank/DDBJ whole genome shotgun (WGS) entry which is preliminary data.</text>
</comment>
<accession>A0ABS7UYR5</accession>
<protein>
    <submittedName>
        <fullName evidence="1">Uncharacterized protein</fullName>
    </submittedName>
</protein>
<keyword evidence="2" id="KW-1185">Reference proteome</keyword>
<evidence type="ECO:0000313" key="1">
    <source>
        <dbReference type="EMBL" id="MBZ5753471.1"/>
    </source>
</evidence>
<proteinExistence type="predicted"/>
<sequence>MRECKSIEEVRENIDKLDNQIGERPLLTSLKKGLPDSMTIAYQNDLTSLTWSPQA</sequence>